<dbReference type="CDD" id="cd01135">
    <property type="entry name" value="V_A-ATPase_B"/>
    <property type="match status" value="1"/>
</dbReference>
<comment type="subcellular location">
    <subcellularLocation>
        <location evidence="8">Cell membrane</location>
        <topology evidence="8">Peripheral membrane protein</topology>
    </subcellularLocation>
</comment>
<accession>B1L6G8</accession>
<dbReference type="InterPro" id="IPR036121">
    <property type="entry name" value="ATPase_F1/V1/A1_a/bsu_N_sf"/>
</dbReference>
<dbReference type="FunCoup" id="B1L6G8">
    <property type="interactions" value="72"/>
</dbReference>
<protein>
    <recommendedName>
        <fullName evidence="8">A-type ATP synthase subunit B</fullName>
    </recommendedName>
</protein>
<sequence>MPIRGIAFRGIDQVKGPLVIMRGVPGVAYEEVVRIYSEDGREWLGQVLEAGRDKVVIQILGDTEGLDANAIVKFTGSTLKVAVSDEVLGRVFNGAGEPIDGGPKIRAEDFRDINGAPINPVKRDYPDEFIETGISAIDGMLSLIRGQKLPIFSESGLPHNEVAAQIARQAVVLGREEKFSIVFAAVGLKYDDVLFFRRQFEEFGALSRSVLFLNLANDPVIERITTPRVALTVAEYLAFDLGMDVLVIIDDMTNYCEALRELSSAREEVPSRKGYPGYMYSDLASIYERAGRIIGRPGSITFMPILTMPGGDLTHPIPDLTGYITEGQIFLDLDLHNRGIYPPINVLPSLSRLMKDGIGPGKTREDHKEVSDQLYAAYSQGTKARELVQIVGEAGLSQRERLYLEFARRFEREFVSQGFKERRTIEETLNIAWDILSVLPESELTRISEKTISKYHPRRRLLVER</sequence>
<evidence type="ECO:0000256" key="8">
    <source>
        <dbReference type="HAMAP-Rule" id="MF_00310"/>
    </source>
</evidence>
<keyword evidence="6 8" id="KW-0472">Membrane</keyword>
<evidence type="ECO:0000256" key="1">
    <source>
        <dbReference type="ARBA" id="ARBA00008936"/>
    </source>
</evidence>
<dbReference type="SUPFAM" id="SSF47917">
    <property type="entry name" value="C-terminal domain of alpha and beta subunits of F1 ATP synthase"/>
    <property type="match status" value="1"/>
</dbReference>
<dbReference type="InterPro" id="IPR004100">
    <property type="entry name" value="ATPase_F1/V1/A1_a/bsu_N"/>
</dbReference>
<dbReference type="SUPFAM" id="SSF50615">
    <property type="entry name" value="N-terminal domain of alpha and beta subunits of F1 ATP synthase"/>
    <property type="match status" value="1"/>
</dbReference>
<feature type="domain" description="ATPase F1/V1/A1 complex alpha/beta subunit N-terminal" evidence="10">
    <location>
        <begin position="13"/>
        <end position="76"/>
    </location>
</feature>
<proteinExistence type="inferred from homology"/>
<dbReference type="GeneID" id="6094578"/>
<keyword evidence="2 8" id="KW-0813">Transport</keyword>
<dbReference type="CDD" id="cd18118">
    <property type="entry name" value="ATP-synt_V_A-type_beta_N"/>
    <property type="match status" value="1"/>
</dbReference>
<dbReference type="RefSeq" id="WP_012309944.1">
    <property type="nucleotide sequence ID" value="NC_010482.1"/>
</dbReference>
<comment type="similarity">
    <text evidence="1 8">Belongs to the ATPase alpha/beta chains family.</text>
</comment>
<evidence type="ECO:0000256" key="4">
    <source>
        <dbReference type="ARBA" id="ARBA00022781"/>
    </source>
</evidence>
<evidence type="ECO:0000259" key="9">
    <source>
        <dbReference type="Pfam" id="PF00006"/>
    </source>
</evidence>
<feature type="domain" description="ATPase F1/V1/A1 complex alpha/beta subunit nucleotide-binding" evidence="9">
    <location>
        <begin position="133"/>
        <end position="351"/>
    </location>
</feature>
<dbReference type="KEGG" id="kcr:Kcr_1301"/>
<evidence type="ECO:0000256" key="6">
    <source>
        <dbReference type="ARBA" id="ARBA00023136"/>
    </source>
</evidence>
<organism evidence="12 13">
    <name type="scientific">Korarchaeum cryptofilum (strain OPF8)</name>
    <dbReference type="NCBI Taxonomy" id="374847"/>
    <lineage>
        <taxon>Archaea</taxon>
        <taxon>Thermoproteota</taxon>
        <taxon>Candidatus Korarchaeia</taxon>
        <taxon>Candidatus Korarchaeales</taxon>
        <taxon>Candidatus Korarchaeaceae</taxon>
        <taxon>Candidatus Korarchaeum</taxon>
    </lineage>
</organism>
<dbReference type="EMBL" id="CP000968">
    <property type="protein sequence ID" value="ACB08047.1"/>
    <property type="molecule type" value="Genomic_DNA"/>
</dbReference>
<dbReference type="Gene3D" id="3.40.50.12240">
    <property type="match status" value="1"/>
</dbReference>
<dbReference type="GO" id="GO:0042777">
    <property type="term" value="P:proton motive force-driven plasma membrane ATP synthesis"/>
    <property type="evidence" value="ECO:0007669"/>
    <property type="project" value="UniProtKB-UniRule"/>
</dbReference>
<dbReference type="PhylomeDB" id="B1L6G8"/>
<dbReference type="CDD" id="cd18112">
    <property type="entry name" value="ATP-synt_V_A-type_beta_C"/>
    <property type="match status" value="1"/>
</dbReference>
<dbReference type="GO" id="GO:0046961">
    <property type="term" value="F:proton-transporting ATPase activity, rotational mechanism"/>
    <property type="evidence" value="ECO:0000318"/>
    <property type="project" value="GO_Central"/>
</dbReference>
<comment type="function">
    <text evidence="8">Component of the A-type ATP synthase that produces ATP from ADP in the presence of a proton gradient across the membrane. The B chain is a regulatory subunit.</text>
</comment>
<dbReference type="InterPro" id="IPR055190">
    <property type="entry name" value="ATP-synt_VA_C"/>
</dbReference>
<evidence type="ECO:0000313" key="12">
    <source>
        <dbReference type="EMBL" id="ACB08047.1"/>
    </source>
</evidence>
<evidence type="ECO:0000256" key="7">
    <source>
        <dbReference type="ARBA" id="ARBA00023310"/>
    </source>
</evidence>
<comment type="subunit">
    <text evidence="8">Has multiple subunits with at least A(3), B(3), C, D, E, F, H, I and proteolipid K(x).</text>
</comment>
<keyword evidence="4 8" id="KW-0375">Hydrogen ion transport</keyword>
<dbReference type="GO" id="GO:0005524">
    <property type="term" value="F:ATP binding"/>
    <property type="evidence" value="ECO:0007669"/>
    <property type="project" value="UniProtKB-UniRule"/>
</dbReference>
<evidence type="ECO:0000256" key="3">
    <source>
        <dbReference type="ARBA" id="ARBA00022475"/>
    </source>
</evidence>
<keyword evidence="7 8" id="KW-0066">ATP synthesis</keyword>
<dbReference type="GO" id="GO:0005886">
    <property type="term" value="C:plasma membrane"/>
    <property type="evidence" value="ECO:0007669"/>
    <property type="project" value="UniProtKB-SubCell"/>
</dbReference>
<dbReference type="InterPro" id="IPR020003">
    <property type="entry name" value="ATPase_a/bsu_AS"/>
</dbReference>
<keyword evidence="5 8" id="KW-0406">Ion transport</keyword>
<dbReference type="EnsemblBacteria" id="ACB08047">
    <property type="protein sequence ID" value="ACB08047"/>
    <property type="gene ID" value="Kcr_1301"/>
</dbReference>
<dbReference type="OrthoDB" id="32941at2157"/>
<dbReference type="Pfam" id="PF00006">
    <property type="entry name" value="ATP-synt_ab"/>
    <property type="match status" value="1"/>
</dbReference>
<dbReference type="Proteomes" id="UP000001686">
    <property type="component" value="Chromosome"/>
</dbReference>
<keyword evidence="3 8" id="KW-1003">Cell membrane</keyword>
<dbReference type="HOGENOM" id="CLU_022916_0_0_2"/>
<dbReference type="PANTHER" id="PTHR43389">
    <property type="entry name" value="V-TYPE PROTON ATPASE SUBUNIT B"/>
    <property type="match status" value="1"/>
</dbReference>
<dbReference type="InterPro" id="IPR022879">
    <property type="entry name" value="V-ATPase_su_B/beta"/>
</dbReference>
<evidence type="ECO:0000259" key="10">
    <source>
        <dbReference type="Pfam" id="PF02874"/>
    </source>
</evidence>
<reference evidence="12 13" key="1">
    <citation type="journal article" date="2008" name="Proc. Natl. Acad. Sci. U.S.A.">
        <title>A korarchaeal genome reveals new insights into the evolution of the Archaea.</title>
        <authorList>
            <person name="Elkins J.G."/>
            <person name="Podar M."/>
            <person name="Graham D.E."/>
            <person name="Makarova K.S."/>
            <person name="Wolf Y."/>
            <person name="Randau L."/>
            <person name="Hedlund B.P."/>
            <person name="Brochier-Armanet C."/>
            <person name="Kunin V."/>
            <person name="Anderson I."/>
            <person name="Lapidus A."/>
            <person name="Goltsman E."/>
            <person name="Barry K."/>
            <person name="Koonin E.V."/>
            <person name="Hugenholtz P."/>
            <person name="Kyrpides N."/>
            <person name="Wanner G."/>
            <person name="Richardson P."/>
            <person name="Keller M."/>
            <person name="Stetter K.O."/>
        </authorList>
    </citation>
    <scope>NUCLEOTIDE SEQUENCE [LARGE SCALE GENOMIC DNA]</scope>
    <source>
        <strain evidence="13">OPF8</strain>
    </source>
</reference>
<dbReference type="SUPFAM" id="SSF52540">
    <property type="entry name" value="P-loop containing nucleoside triphosphate hydrolases"/>
    <property type="match status" value="1"/>
</dbReference>
<evidence type="ECO:0000313" key="13">
    <source>
        <dbReference type="Proteomes" id="UP000001686"/>
    </source>
</evidence>
<dbReference type="PROSITE" id="PS00152">
    <property type="entry name" value="ATPASE_ALPHA_BETA"/>
    <property type="match status" value="1"/>
</dbReference>
<dbReference type="NCBIfam" id="NF003235">
    <property type="entry name" value="PRK04196.1"/>
    <property type="match status" value="1"/>
</dbReference>
<dbReference type="InterPro" id="IPR000194">
    <property type="entry name" value="ATPase_F1/V1/A1_a/bsu_nucl-bd"/>
</dbReference>
<dbReference type="STRING" id="374847.Kcr_1301"/>
<dbReference type="PANTHER" id="PTHR43389:SF4">
    <property type="entry name" value="V-TYPE PROTON ATPASE SUBUNIT B"/>
    <property type="match status" value="1"/>
</dbReference>
<feature type="domain" description="ATP synthase A/B type C-terminal" evidence="11">
    <location>
        <begin position="356"/>
        <end position="455"/>
    </location>
</feature>
<gene>
    <name evidence="8" type="primary">atpB</name>
    <name evidence="12" type="ordered locus">Kcr_1301</name>
</gene>
<dbReference type="HAMAP" id="MF_00310">
    <property type="entry name" value="ATP_synth_B_arch"/>
    <property type="match status" value="1"/>
</dbReference>
<dbReference type="GO" id="GO:0046933">
    <property type="term" value="F:proton-transporting ATP synthase activity, rotational mechanism"/>
    <property type="evidence" value="ECO:0007669"/>
    <property type="project" value="UniProtKB-UniRule"/>
</dbReference>
<keyword evidence="13" id="KW-1185">Reference proteome</keyword>
<dbReference type="Pfam" id="PF02874">
    <property type="entry name" value="ATP-synt_ab_N"/>
    <property type="match status" value="1"/>
</dbReference>
<dbReference type="Pfam" id="PF22919">
    <property type="entry name" value="ATP-synt_VA_C"/>
    <property type="match status" value="1"/>
</dbReference>
<dbReference type="InterPro" id="IPR027417">
    <property type="entry name" value="P-loop_NTPase"/>
</dbReference>
<dbReference type="InParanoid" id="B1L6G8"/>
<evidence type="ECO:0000259" key="11">
    <source>
        <dbReference type="Pfam" id="PF22919"/>
    </source>
</evidence>
<evidence type="ECO:0000256" key="5">
    <source>
        <dbReference type="ARBA" id="ARBA00023065"/>
    </source>
</evidence>
<evidence type="ECO:0000256" key="2">
    <source>
        <dbReference type="ARBA" id="ARBA00022448"/>
    </source>
</evidence>
<dbReference type="AlphaFoldDB" id="B1L6G8"/>
<name>B1L6G8_KORCO</name>
<dbReference type="eggNOG" id="arCOG00865">
    <property type="taxonomic scope" value="Archaea"/>
</dbReference>